<evidence type="ECO:0000313" key="8">
    <source>
        <dbReference type="Proteomes" id="UP000190166"/>
    </source>
</evidence>
<dbReference type="Pfam" id="PF00578">
    <property type="entry name" value="AhpC-TSA"/>
    <property type="match status" value="1"/>
</dbReference>
<feature type="signal peptide" evidence="5">
    <location>
        <begin position="1"/>
        <end position="22"/>
    </location>
</feature>
<keyword evidence="7" id="KW-0413">Isomerase</keyword>
<keyword evidence="2" id="KW-0201">Cytochrome c-type biogenesis</keyword>
<keyword evidence="4" id="KW-0676">Redox-active center</keyword>
<name>A0A1T5P0L6_9BACT</name>
<dbReference type="GO" id="GO:0006950">
    <property type="term" value="P:response to stress"/>
    <property type="evidence" value="ECO:0007669"/>
    <property type="project" value="UniProtKB-ARBA"/>
</dbReference>
<dbReference type="InterPro" id="IPR017937">
    <property type="entry name" value="Thioredoxin_CS"/>
</dbReference>
<evidence type="ECO:0000256" key="4">
    <source>
        <dbReference type="ARBA" id="ARBA00023284"/>
    </source>
</evidence>
<proteinExistence type="predicted"/>
<accession>A0A1T5P0L6</accession>
<dbReference type="SUPFAM" id="SSF52833">
    <property type="entry name" value="Thioredoxin-like"/>
    <property type="match status" value="1"/>
</dbReference>
<protein>
    <submittedName>
        <fullName evidence="7">Thiol-disulfide isomerase or thioredoxin</fullName>
    </submittedName>
</protein>
<reference evidence="7 8" key="1">
    <citation type="submission" date="2017-02" db="EMBL/GenBank/DDBJ databases">
        <authorList>
            <person name="Peterson S.W."/>
        </authorList>
    </citation>
    <scope>NUCLEOTIDE SEQUENCE [LARGE SCALE GENOMIC DNA]</scope>
    <source>
        <strain evidence="7 8">DSM 18108</strain>
    </source>
</reference>
<dbReference type="PANTHER" id="PTHR42852:SF6">
    <property type="entry name" value="THIOL:DISULFIDE INTERCHANGE PROTEIN DSBE"/>
    <property type="match status" value="1"/>
</dbReference>
<dbReference type="EMBL" id="FUZZ01000002">
    <property type="protein sequence ID" value="SKD06177.1"/>
    <property type="molecule type" value="Genomic_DNA"/>
</dbReference>
<evidence type="ECO:0000256" key="5">
    <source>
        <dbReference type="SAM" id="SignalP"/>
    </source>
</evidence>
<dbReference type="InterPro" id="IPR050553">
    <property type="entry name" value="Thioredoxin_ResA/DsbE_sf"/>
</dbReference>
<keyword evidence="3" id="KW-1015">Disulfide bond</keyword>
<dbReference type="GO" id="GO:0016491">
    <property type="term" value="F:oxidoreductase activity"/>
    <property type="evidence" value="ECO:0007669"/>
    <property type="project" value="InterPro"/>
</dbReference>
<dbReference type="Gene3D" id="3.40.30.10">
    <property type="entry name" value="Glutaredoxin"/>
    <property type="match status" value="1"/>
</dbReference>
<evidence type="ECO:0000256" key="3">
    <source>
        <dbReference type="ARBA" id="ARBA00023157"/>
    </source>
</evidence>
<feature type="domain" description="Thioredoxin" evidence="6">
    <location>
        <begin position="355"/>
        <end position="500"/>
    </location>
</feature>
<dbReference type="STRING" id="393003.SAMN05660461_3335"/>
<keyword evidence="8" id="KW-1185">Reference proteome</keyword>
<evidence type="ECO:0000256" key="2">
    <source>
        <dbReference type="ARBA" id="ARBA00022748"/>
    </source>
</evidence>
<evidence type="ECO:0000259" key="6">
    <source>
        <dbReference type="PROSITE" id="PS51352"/>
    </source>
</evidence>
<organism evidence="7 8">
    <name type="scientific">Chitinophaga ginsengisegetis</name>
    <dbReference type="NCBI Taxonomy" id="393003"/>
    <lineage>
        <taxon>Bacteria</taxon>
        <taxon>Pseudomonadati</taxon>
        <taxon>Bacteroidota</taxon>
        <taxon>Chitinophagia</taxon>
        <taxon>Chitinophagales</taxon>
        <taxon>Chitinophagaceae</taxon>
        <taxon>Chitinophaga</taxon>
    </lineage>
</organism>
<dbReference type="InterPro" id="IPR011990">
    <property type="entry name" value="TPR-like_helical_dom_sf"/>
</dbReference>
<comment type="subcellular location">
    <subcellularLocation>
        <location evidence="1">Cell envelope</location>
    </subcellularLocation>
</comment>
<dbReference type="PANTHER" id="PTHR42852">
    <property type="entry name" value="THIOL:DISULFIDE INTERCHANGE PROTEIN DSBE"/>
    <property type="match status" value="1"/>
</dbReference>
<dbReference type="InterPro" id="IPR013766">
    <property type="entry name" value="Thioredoxin_domain"/>
</dbReference>
<keyword evidence="5" id="KW-0732">Signal</keyword>
<dbReference type="GO" id="GO:0017004">
    <property type="term" value="P:cytochrome complex assembly"/>
    <property type="evidence" value="ECO:0007669"/>
    <property type="project" value="UniProtKB-KW"/>
</dbReference>
<feature type="chain" id="PRO_5013024571" evidence="5">
    <location>
        <begin position="23"/>
        <end position="500"/>
    </location>
</feature>
<gene>
    <name evidence="7" type="ORF">SAMN05660461_3335</name>
</gene>
<dbReference type="AlphaFoldDB" id="A0A1T5P0L6"/>
<evidence type="ECO:0000313" key="7">
    <source>
        <dbReference type="EMBL" id="SKD06177.1"/>
    </source>
</evidence>
<dbReference type="InterPro" id="IPR036249">
    <property type="entry name" value="Thioredoxin-like_sf"/>
</dbReference>
<dbReference type="PROSITE" id="PS51352">
    <property type="entry name" value="THIOREDOXIN_2"/>
    <property type="match status" value="1"/>
</dbReference>
<dbReference type="RefSeq" id="WP_079470620.1">
    <property type="nucleotide sequence ID" value="NZ_FUZZ01000002.1"/>
</dbReference>
<dbReference type="CDD" id="cd02966">
    <property type="entry name" value="TlpA_like_family"/>
    <property type="match status" value="1"/>
</dbReference>
<evidence type="ECO:0000256" key="1">
    <source>
        <dbReference type="ARBA" id="ARBA00004196"/>
    </source>
</evidence>
<dbReference type="Proteomes" id="UP000190166">
    <property type="component" value="Unassembled WGS sequence"/>
</dbReference>
<dbReference type="InterPro" id="IPR000866">
    <property type="entry name" value="AhpC/TSA"/>
</dbReference>
<sequence length="500" mass="56264">MKITFNHLITAALLSLPSMANAQLKQKGDSLIGVINKHPENIAAHDAYIQAMWKDSAAVVKQYQLWTKKFPKEAGIAYGYGKFYTNMESPAARPFLLKAVALNPKLADAWQELSIDAERWGEFDKARDFMGKAAAAEPDNADYLFYYANSLEKDDPEKYREMCNELIKKFPESQRGAQALYWMAFRAPDMQKKKALYEQMRRDFPVSKFSWSNSGMEEYFDLLLSDNPSEALKLATDLAATPGLESESKEGFEKNAKLAGQFIAAEKLLADNKTSEAAAVLNNIKPKRWGSMPQTLALLKAKVANQGGHPQQAYDTLMKYYVATPARSLKAPLLAYGKEAGKTESAIYEELKQQLNTGAKEASFSLESYLADGKVSMKDYKGKVVLLTFWFPGCGPCRGEFPHFEKVLKNFNGQPVSYLGINIVRDQDAYVVPFVKSSKYSFTPLKDVETNRQNLPVRGAPTNYLIDQDGKIIFKNFMIQNHDAELMLEDMIRLLLEKQA</sequence>
<dbReference type="GO" id="GO:0016853">
    <property type="term" value="F:isomerase activity"/>
    <property type="evidence" value="ECO:0007669"/>
    <property type="project" value="UniProtKB-KW"/>
</dbReference>
<dbReference type="PROSITE" id="PS00194">
    <property type="entry name" value="THIOREDOXIN_1"/>
    <property type="match status" value="1"/>
</dbReference>
<dbReference type="GO" id="GO:0016209">
    <property type="term" value="F:antioxidant activity"/>
    <property type="evidence" value="ECO:0007669"/>
    <property type="project" value="InterPro"/>
</dbReference>
<dbReference type="GO" id="GO:0030313">
    <property type="term" value="C:cell envelope"/>
    <property type="evidence" value="ECO:0007669"/>
    <property type="project" value="UniProtKB-SubCell"/>
</dbReference>
<dbReference type="Gene3D" id="1.25.40.10">
    <property type="entry name" value="Tetratricopeptide repeat domain"/>
    <property type="match status" value="2"/>
</dbReference>
<dbReference type="SUPFAM" id="SSF48452">
    <property type="entry name" value="TPR-like"/>
    <property type="match status" value="1"/>
</dbReference>